<evidence type="ECO:0000256" key="4">
    <source>
        <dbReference type="SAM" id="MobiDB-lite"/>
    </source>
</evidence>
<dbReference type="GO" id="GO:0008168">
    <property type="term" value="F:methyltransferase activity"/>
    <property type="evidence" value="ECO:0007669"/>
    <property type="project" value="UniProtKB-KW"/>
</dbReference>
<dbReference type="EMBL" id="LGRX02031906">
    <property type="protein sequence ID" value="KAK3244390.1"/>
    <property type="molecule type" value="Genomic_DNA"/>
</dbReference>
<feature type="region of interest" description="Disordered" evidence="4">
    <location>
        <begin position="184"/>
        <end position="203"/>
    </location>
</feature>
<organism evidence="5 6">
    <name type="scientific">Cymbomonas tetramitiformis</name>
    <dbReference type="NCBI Taxonomy" id="36881"/>
    <lineage>
        <taxon>Eukaryota</taxon>
        <taxon>Viridiplantae</taxon>
        <taxon>Chlorophyta</taxon>
        <taxon>Pyramimonadophyceae</taxon>
        <taxon>Pyramimonadales</taxon>
        <taxon>Pyramimonadaceae</taxon>
        <taxon>Cymbomonas</taxon>
    </lineage>
</organism>
<keyword evidence="1" id="KW-0489">Methyltransferase</keyword>
<dbReference type="SUPFAM" id="SSF53335">
    <property type="entry name" value="S-adenosyl-L-methionine-dependent methyltransferases"/>
    <property type="match status" value="1"/>
</dbReference>
<proteinExistence type="predicted"/>
<keyword evidence="6" id="KW-1185">Reference proteome</keyword>
<dbReference type="InterPro" id="IPR029063">
    <property type="entry name" value="SAM-dependent_MTases_sf"/>
</dbReference>
<feature type="compositionally biased region" description="Gly residues" evidence="4">
    <location>
        <begin position="667"/>
        <end position="678"/>
    </location>
</feature>
<protein>
    <recommendedName>
        <fullName evidence="7">DNA (cytosine-5-)-methyltransferase</fullName>
    </recommendedName>
</protein>
<evidence type="ECO:0008006" key="7">
    <source>
        <dbReference type="Google" id="ProtNLM"/>
    </source>
</evidence>
<dbReference type="InterPro" id="IPR001525">
    <property type="entry name" value="C5_MeTfrase"/>
</dbReference>
<feature type="compositionally biased region" description="Low complexity" evidence="4">
    <location>
        <begin position="190"/>
        <end position="202"/>
    </location>
</feature>
<evidence type="ECO:0000313" key="5">
    <source>
        <dbReference type="EMBL" id="KAK3244390.1"/>
    </source>
</evidence>
<evidence type="ECO:0000256" key="2">
    <source>
        <dbReference type="ARBA" id="ARBA00022679"/>
    </source>
</evidence>
<dbReference type="InterPro" id="IPR031303">
    <property type="entry name" value="C5_meth_CS"/>
</dbReference>
<feature type="region of interest" description="Disordered" evidence="4">
    <location>
        <begin position="649"/>
        <end position="679"/>
    </location>
</feature>
<feature type="region of interest" description="Disordered" evidence="4">
    <location>
        <begin position="1"/>
        <end position="20"/>
    </location>
</feature>
<dbReference type="GO" id="GO:0032259">
    <property type="term" value="P:methylation"/>
    <property type="evidence" value="ECO:0007669"/>
    <property type="project" value="UniProtKB-KW"/>
</dbReference>
<feature type="region of interest" description="Disordered" evidence="4">
    <location>
        <begin position="134"/>
        <end position="165"/>
    </location>
</feature>
<dbReference type="Gene3D" id="3.40.50.150">
    <property type="entry name" value="Vaccinia Virus protein VP39"/>
    <property type="match status" value="1"/>
</dbReference>
<sequence>MRGKSSAASPLDGQHSEEEERRQVLLKILLERRRVLGGSASALQGVQQSAAHESLCPEGERELAGAHHQSAHHYYALCLPTRSLGNEVWTLLETKWADAEGNVFMPQRYHLDCRDERENLKLWPEIDVSGVGGAGIDAKKSSATANGEKKKKKKSSKEEQHEEELEVVVVPSVVLTISRDGAFATKENDSSSPSVANESSSSGNTRCLLRLTNAGAAAVMDDSGGLRTALQSLLATGHDYIRLMRGVLWPEDDSRRKYADDVSDGNNTCSPTAMSIGVQQPHQSLSELCGPKKAFKPFRFCELFAGLGGFRIALQALGGECVFASDIDPITQAVYCGRWGETMFSNSESGEGHMHGDITKVLTAQIPDHDLLVDPTPAGDGGYAGEQQEGLNSEPSVGFGHKRDRTDDYWQHDPTSKKARSWDISSSAARVDEDECGITAKQLSPLDTILADLGLEGYYHVKAKIYSSAPLTAQARRRVYFVGVLREEGQKRRKIRFPDSIEPDLGLCAKDVLRFEPAASGTDAAISCTTVSSKQNDGKGAWNCLTAEERAARALRLSPPQLWKLYAKLPSLQKQGKKIFLYPDTSKIAPVVSHYGHSPGHGVCQLVARPSSSVEGGAPRVMAREECLRVMGMKPGDFLPMLETEWIPSVGDPRRSADDKGRVAANGKGGGKKGGGGPTMPHLMVKKAAYKVIGNAVCPPVIAWICEKVVLPAGGFVDKSHSTTSSEDDSVLPVYLQLALDAVL</sequence>
<comment type="caution">
    <text evidence="5">The sequence shown here is derived from an EMBL/GenBank/DDBJ whole genome shotgun (WGS) entry which is preliminary data.</text>
</comment>
<keyword evidence="3" id="KW-0949">S-adenosyl-L-methionine</keyword>
<dbReference type="Proteomes" id="UP001190700">
    <property type="component" value="Unassembled WGS sequence"/>
</dbReference>
<name>A0AAE0EZ54_9CHLO</name>
<reference evidence="5 6" key="1">
    <citation type="journal article" date="2015" name="Genome Biol. Evol.">
        <title>Comparative Genomics of a Bacterivorous Green Alga Reveals Evolutionary Causalities and Consequences of Phago-Mixotrophic Mode of Nutrition.</title>
        <authorList>
            <person name="Burns J.A."/>
            <person name="Paasch A."/>
            <person name="Narechania A."/>
            <person name="Kim E."/>
        </authorList>
    </citation>
    <scope>NUCLEOTIDE SEQUENCE [LARGE SCALE GENOMIC DNA]</scope>
    <source>
        <strain evidence="5 6">PLY_AMNH</strain>
    </source>
</reference>
<feature type="compositionally biased region" description="Basic and acidic residues" evidence="4">
    <location>
        <begin position="652"/>
        <end position="662"/>
    </location>
</feature>
<evidence type="ECO:0000256" key="1">
    <source>
        <dbReference type="ARBA" id="ARBA00022603"/>
    </source>
</evidence>
<evidence type="ECO:0000256" key="3">
    <source>
        <dbReference type="ARBA" id="ARBA00022691"/>
    </source>
</evidence>
<dbReference type="AlphaFoldDB" id="A0AAE0EZ54"/>
<accession>A0AAE0EZ54</accession>
<dbReference type="PROSITE" id="PS00095">
    <property type="entry name" value="C5_MTASE_2"/>
    <property type="match status" value="1"/>
</dbReference>
<keyword evidence="2" id="KW-0808">Transferase</keyword>
<evidence type="ECO:0000313" key="6">
    <source>
        <dbReference type="Proteomes" id="UP001190700"/>
    </source>
</evidence>
<gene>
    <name evidence="5" type="ORF">CYMTET_45992</name>
</gene>
<dbReference type="Pfam" id="PF00145">
    <property type="entry name" value="DNA_methylase"/>
    <property type="match status" value="1"/>
</dbReference>